<dbReference type="InterPro" id="IPR009045">
    <property type="entry name" value="Zn_M74/Hedgehog-like"/>
</dbReference>
<dbReference type="Pfam" id="PF08291">
    <property type="entry name" value="Peptidase_M15_3"/>
    <property type="match status" value="1"/>
</dbReference>
<dbReference type="EMBL" id="OR769219">
    <property type="protein sequence ID" value="WQJ51590.1"/>
    <property type="molecule type" value="Genomic_DNA"/>
</dbReference>
<dbReference type="Gene3D" id="3.30.1380.10">
    <property type="match status" value="1"/>
</dbReference>
<dbReference type="InterPro" id="IPR013230">
    <property type="entry name" value="Peptidase_M15A_C"/>
</dbReference>
<keyword evidence="3" id="KW-1185">Reference proteome</keyword>
<evidence type="ECO:0000259" key="1">
    <source>
        <dbReference type="Pfam" id="PF08291"/>
    </source>
</evidence>
<dbReference type="Proteomes" id="UP001348805">
    <property type="component" value="Segment"/>
</dbReference>
<reference evidence="2 3" key="1">
    <citation type="submission" date="2023-11" db="EMBL/GenBank/DDBJ databases">
        <authorList>
            <person name="Cook R."/>
            <person name="Crisci M."/>
            <person name="Pye H."/>
            <person name="Adriaenssens E."/>
            <person name="Santini J."/>
        </authorList>
    </citation>
    <scope>NUCLEOTIDE SEQUENCE [LARGE SCALE GENOMIC DNA]</scope>
    <source>
        <strain evidence="2">Lak_Megaphage_RVC_AP3_GC26</strain>
    </source>
</reference>
<dbReference type="SUPFAM" id="SSF55166">
    <property type="entry name" value="Hedgehog/DD-peptidase"/>
    <property type="match status" value="1"/>
</dbReference>
<name>A0ABZ0Z0E3_9CAUD</name>
<evidence type="ECO:0000313" key="3">
    <source>
        <dbReference type="Proteomes" id="UP001348805"/>
    </source>
</evidence>
<proteinExistence type="predicted"/>
<protein>
    <submittedName>
        <fullName evidence="2">Endolysin</fullName>
    </submittedName>
</protein>
<sequence>MKLSKNFSLEELIKSDTANECGIKNSPNSLELKNLTNLTTKILQPIRDSFGKPIIISSGFRCIQLNKKVGGASNSDHLFGAAADIHTSSNTYEDNKKLYDTIISLKNKGKISCRQIIWEYGKKNVGPKWIHISVNHSKNSYKKNQLVYVGI</sequence>
<evidence type="ECO:0000313" key="2">
    <source>
        <dbReference type="EMBL" id="WQJ51590.1"/>
    </source>
</evidence>
<organism evidence="2 3">
    <name type="scientific">phage Lak_Megaphage_RVC_AP3_GC26</name>
    <dbReference type="NCBI Taxonomy" id="3109225"/>
    <lineage>
        <taxon>Viruses</taxon>
        <taxon>Duplodnaviria</taxon>
        <taxon>Heunggongvirae</taxon>
        <taxon>Uroviricota</taxon>
        <taxon>Caudoviricetes</taxon>
        <taxon>Caudoviricetes code 15 clade</taxon>
    </lineage>
</organism>
<feature type="domain" description="Peptidase M15A C-terminal" evidence="1">
    <location>
        <begin position="5"/>
        <end position="91"/>
    </location>
</feature>
<accession>A0ABZ0Z0E3</accession>